<keyword evidence="3" id="KW-1185">Reference proteome</keyword>
<gene>
    <name evidence="2" type="ORF">F1735_18870</name>
</gene>
<reference evidence="2 3" key="1">
    <citation type="submission" date="2019-10" db="EMBL/GenBank/DDBJ databases">
        <title>Taxonomy of Antarctic Massilia spp.: description of Massilia rubra sp. nov., Massilia aquatica sp. nov., Massilia mucilaginosa sp. nov., Massilia frigida sp. nov. isolated from streams, lakes and regoliths.</title>
        <authorList>
            <person name="Holochova P."/>
            <person name="Sedlacek I."/>
            <person name="Kralova S."/>
            <person name="Maslanova I."/>
            <person name="Busse H.-J."/>
            <person name="Stankova E."/>
            <person name="Vrbovska V."/>
            <person name="Kovarovic V."/>
            <person name="Bartak M."/>
            <person name="Svec P."/>
            <person name="Pantucek R."/>
        </authorList>
    </citation>
    <scope>NUCLEOTIDE SEQUENCE [LARGE SCALE GENOMIC DNA]</scope>
    <source>
        <strain evidence="2 3">CCM 8694</strain>
    </source>
</reference>
<name>A0ABX0MYJ4_9BURK</name>
<organism evidence="2 3">
    <name type="scientific">Massilia genomosp. 1</name>
    <dbReference type="NCBI Taxonomy" id="2609280"/>
    <lineage>
        <taxon>Bacteria</taxon>
        <taxon>Pseudomonadati</taxon>
        <taxon>Pseudomonadota</taxon>
        <taxon>Betaproteobacteria</taxon>
        <taxon>Burkholderiales</taxon>
        <taxon>Oxalobacteraceae</taxon>
        <taxon>Telluria group</taxon>
        <taxon>Massilia</taxon>
    </lineage>
</organism>
<evidence type="ECO:0000313" key="2">
    <source>
        <dbReference type="EMBL" id="NHZ64339.1"/>
    </source>
</evidence>
<dbReference type="Gene3D" id="1.25.40.750">
    <property type="entry name" value="Domain of unknown function DUF5071"/>
    <property type="match status" value="1"/>
</dbReference>
<protein>
    <submittedName>
        <fullName evidence="2">DUF5071 domain-containing protein</fullName>
    </submittedName>
</protein>
<feature type="domain" description="DUF5071" evidence="1">
    <location>
        <begin position="12"/>
        <end position="129"/>
    </location>
</feature>
<dbReference type="InterPro" id="IPR038692">
    <property type="entry name" value="Cthe_2751_sf"/>
</dbReference>
<dbReference type="Pfam" id="PF16804">
    <property type="entry name" value="DUF5071"/>
    <property type="match status" value="1"/>
</dbReference>
<proteinExistence type="predicted"/>
<dbReference type="InterPro" id="IPR031837">
    <property type="entry name" value="DUF5071"/>
</dbReference>
<comment type="caution">
    <text evidence="2">The sequence shown here is derived from an EMBL/GenBank/DDBJ whole genome shotgun (WGS) entry which is preliminary data.</text>
</comment>
<accession>A0ABX0MYJ4</accession>
<dbReference type="EMBL" id="WHJF01000051">
    <property type="protein sequence ID" value="NHZ64339.1"/>
    <property type="molecule type" value="Genomic_DNA"/>
</dbReference>
<dbReference type="Proteomes" id="UP000610594">
    <property type="component" value="Unassembled WGS sequence"/>
</dbReference>
<sequence length="130" mass="13749">MPPPSPSIPVALIPAHKHDLDAVQAAIAAGWPAVLPLLPALLEWVQDMNWPVATPLAPFLASIGAPLAPAVRQVLDGDDAIWKTNLILQLVMRSPALRDALADDLRRLAAHPSASDRAEEVDQAALEALG</sequence>
<evidence type="ECO:0000313" key="3">
    <source>
        <dbReference type="Proteomes" id="UP000610594"/>
    </source>
</evidence>
<dbReference type="RefSeq" id="WP_167238382.1">
    <property type="nucleotide sequence ID" value="NZ_WHJF01000051.1"/>
</dbReference>
<evidence type="ECO:0000259" key="1">
    <source>
        <dbReference type="Pfam" id="PF16804"/>
    </source>
</evidence>